<keyword evidence="3" id="KW-1185">Reference proteome</keyword>
<sequence>MVIGRARSAAGVGNRRGWAAARAGALRWFERTERRLVAASAVLAGVAVLLGVLGEVAVRERGALLDDAVARRGASTAAALDVYRALADADATSLNAVVVEAYRVGDERKRYREDLFDATDALRATASLAPEESSARRVRKLLDHLPEYSRLVEAGWGNSALNQPVGTSYLGQASSLAREVLLGEAQELHHEQATALSNAQLAAGRHPWEVYAVGAVLLVLLVLAQIYLARRTRRQLNRGLLLSTALVLAALITLGVSVNLAAGHAADSVDELDGVIAPLAKARNLARIADGDEVRILVFPKVGDVGRLRDGLDALDREITAARTGGGNQQRVDKAATALVSWRTAVAPLLGNQNPPLTYPEMSGLVIGTAQAAHAQRFDEALTDAITWHTADAATSTAAAKGSLADTDLVFAVCVVLALVSLGWGMWPRIREYY</sequence>
<protein>
    <recommendedName>
        <fullName evidence="4">Secreted protein</fullName>
    </recommendedName>
</protein>
<evidence type="ECO:0000313" key="2">
    <source>
        <dbReference type="EMBL" id="SER08460.1"/>
    </source>
</evidence>
<dbReference type="AlphaFoldDB" id="A0A1H9LAS1"/>
<evidence type="ECO:0000256" key="1">
    <source>
        <dbReference type="SAM" id="Phobius"/>
    </source>
</evidence>
<organism evidence="2 3">
    <name type="scientific">Actinokineospora terrae</name>
    <dbReference type="NCBI Taxonomy" id="155974"/>
    <lineage>
        <taxon>Bacteria</taxon>
        <taxon>Bacillati</taxon>
        <taxon>Actinomycetota</taxon>
        <taxon>Actinomycetes</taxon>
        <taxon>Pseudonocardiales</taxon>
        <taxon>Pseudonocardiaceae</taxon>
        <taxon>Actinokineospora</taxon>
    </lineage>
</organism>
<accession>A0A1H9LAS1</accession>
<keyword evidence="1" id="KW-0472">Membrane</keyword>
<evidence type="ECO:0000313" key="3">
    <source>
        <dbReference type="Proteomes" id="UP000199051"/>
    </source>
</evidence>
<feature type="transmembrane region" description="Helical" evidence="1">
    <location>
        <begin position="210"/>
        <end position="228"/>
    </location>
</feature>
<feature type="transmembrane region" description="Helical" evidence="1">
    <location>
        <begin position="240"/>
        <end position="262"/>
    </location>
</feature>
<feature type="transmembrane region" description="Helical" evidence="1">
    <location>
        <begin position="409"/>
        <end position="427"/>
    </location>
</feature>
<name>A0A1H9LAS1_9PSEU</name>
<dbReference type="STRING" id="155974.SAMN04487818_101528"/>
<keyword evidence="1" id="KW-1133">Transmembrane helix</keyword>
<reference evidence="3" key="1">
    <citation type="submission" date="2016-10" db="EMBL/GenBank/DDBJ databases">
        <authorList>
            <person name="Varghese N."/>
            <person name="Submissions S."/>
        </authorList>
    </citation>
    <scope>NUCLEOTIDE SEQUENCE [LARGE SCALE GENOMIC DNA]</scope>
    <source>
        <strain evidence="3">DSM 44260</strain>
    </source>
</reference>
<proteinExistence type="predicted"/>
<evidence type="ECO:0008006" key="4">
    <source>
        <dbReference type="Google" id="ProtNLM"/>
    </source>
</evidence>
<keyword evidence="1" id="KW-0812">Transmembrane</keyword>
<dbReference type="Proteomes" id="UP000199051">
    <property type="component" value="Unassembled WGS sequence"/>
</dbReference>
<gene>
    <name evidence="2" type="ORF">SAMN04487818_101528</name>
</gene>
<dbReference type="EMBL" id="FOGI01000001">
    <property type="protein sequence ID" value="SER08460.1"/>
    <property type="molecule type" value="Genomic_DNA"/>
</dbReference>
<feature type="transmembrane region" description="Helical" evidence="1">
    <location>
        <begin position="36"/>
        <end position="58"/>
    </location>
</feature>